<dbReference type="GO" id="GO:0008654">
    <property type="term" value="P:phospholipid biosynthetic process"/>
    <property type="evidence" value="ECO:0007669"/>
    <property type="project" value="UniProtKB-KW"/>
</dbReference>
<dbReference type="AlphaFoldDB" id="A0A2V2F382"/>
<dbReference type="InterPro" id="IPR000829">
    <property type="entry name" value="DAGK"/>
</dbReference>
<keyword evidence="9 17" id="KW-0067">ATP-binding</keyword>
<dbReference type="STRING" id="1034346.GCA_000313565_03378"/>
<protein>
    <submittedName>
        <fullName evidence="21">Diacylglycerol kinase (ATP)</fullName>
    </submittedName>
    <submittedName>
        <fullName evidence="20">Diacylglycerol kinase family protein</fullName>
    </submittedName>
</protein>
<evidence type="ECO:0000313" key="22">
    <source>
        <dbReference type="Proteomes" id="UP000247612"/>
    </source>
</evidence>
<feature type="binding site" evidence="16">
    <location>
        <position position="67"/>
    </location>
    <ligand>
        <name>substrate</name>
    </ligand>
</feature>
<keyword evidence="18" id="KW-0479">Metal-binding</keyword>
<evidence type="ECO:0000256" key="17">
    <source>
        <dbReference type="PIRSR" id="PIRSR600829-3"/>
    </source>
</evidence>
<evidence type="ECO:0000256" key="6">
    <source>
        <dbReference type="ARBA" id="ARBA00022692"/>
    </source>
</evidence>
<dbReference type="EMBL" id="QJKH01000013">
    <property type="protein sequence ID" value="PXX76873.1"/>
    <property type="molecule type" value="Genomic_DNA"/>
</dbReference>
<feature type="binding site" evidence="17">
    <location>
        <begin position="92"/>
        <end position="93"/>
    </location>
    <ligand>
        <name>ATP</name>
        <dbReference type="ChEBI" id="CHEBI:30616"/>
    </ligand>
</feature>
<dbReference type="GeneID" id="94439246"/>
<keyword evidence="18" id="KW-0460">Magnesium</keyword>
<keyword evidence="14" id="KW-1208">Phospholipid metabolism</keyword>
<dbReference type="GO" id="GO:0005524">
    <property type="term" value="F:ATP binding"/>
    <property type="evidence" value="ECO:0007669"/>
    <property type="project" value="UniProtKB-KW"/>
</dbReference>
<keyword evidence="10 19" id="KW-1133">Transmembrane helix</keyword>
<dbReference type="Gene3D" id="1.10.287.3610">
    <property type="match status" value="1"/>
</dbReference>
<evidence type="ECO:0000313" key="20">
    <source>
        <dbReference type="EMBL" id="MDY5168009.1"/>
    </source>
</evidence>
<dbReference type="PANTHER" id="PTHR34299:SF1">
    <property type="entry name" value="DIACYLGLYCEROL KINASE"/>
    <property type="match status" value="1"/>
</dbReference>
<evidence type="ECO:0000256" key="13">
    <source>
        <dbReference type="ARBA" id="ARBA00023209"/>
    </source>
</evidence>
<evidence type="ECO:0000256" key="4">
    <source>
        <dbReference type="ARBA" id="ARBA00022516"/>
    </source>
</evidence>
<dbReference type="InterPro" id="IPR033717">
    <property type="entry name" value="UDPK"/>
</dbReference>
<comment type="subcellular location">
    <subcellularLocation>
        <location evidence="1">Cell membrane</location>
        <topology evidence="1">Multi-pass membrane protein</topology>
    </subcellularLocation>
</comment>
<feature type="transmembrane region" description="Helical" evidence="19">
    <location>
        <begin position="54"/>
        <end position="73"/>
    </location>
</feature>
<evidence type="ECO:0000256" key="3">
    <source>
        <dbReference type="ARBA" id="ARBA00022475"/>
    </source>
</evidence>
<dbReference type="CDD" id="cd14265">
    <property type="entry name" value="UDPK_IM_like"/>
    <property type="match status" value="1"/>
</dbReference>
<dbReference type="GO" id="GO:0046872">
    <property type="term" value="F:metal ion binding"/>
    <property type="evidence" value="ECO:0007669"/>
    <property type="project" value="UniProtKB-KW"/>
</dbReference>
<evidence type="ECO:0000256" key="10">
    <source>
        <dbReference type="ARBA" id="ARBA00022989"/>
    </source>
</evidence>
<keyword evidence="11" id="KW-0443">Lipid metabolism</keyword>
<keyword evidence="3" id="KW-1003">Cell membrane</keyword>
<evidence type="ECO:0000256" key="11">
    <source>
        <dbReference type="ARBA" id="ARBA00023098"/>
    </source>
</evidence>
<keyword evidence="7 17" id="KW-0547">Nucleotide-binding</keyword>
<keyword evidence="5" id="KW-0808">Transferase</keyword>
<dbReference type="OrthoDB" id="9789934at2"/>
<keyword evidence="12 19" id="KW-0472">Membrane</keyword>
<keyword evidence="13" id="KW-0594">Phospholipid biosynthesis</keyword>
<evidence type="ECO:0000256" key="14">
    <source>
        <dbReference type="ARBA" id="ARBA00023264"/>
    </source>
</evidence>
<evidence type="ECO:0000256" key="1">
    <source>
        <dbReference type="ARBA" id="ARBA00004651"/>
    </source>
</evidence>
<feature type="transmembrane region" description="Helical" evidence="19">
    <location>
        <begin position="94"/>
        <end position="114"/>
    </location>
</feature>
<evidence type="ECO:0000256" key="12">
    <source>
        <dbReference type="ARBA" id="ARBA00023136"/>
    </source>
</evidence>
<proteinExistence type="inferred from homology"/>
<keyword evidence="22" id="KW-1185">Reference proteome</keyword>
<dbReference type="RefSeq" id="WP_022939657.1">
    <property type="nucleotide sequence ID" value="NZ_BAABZA010000001.1"/>
</dbReference>
<evidence type="ECO:0000256" key="8">
    <source>
        <dbReference type="ARBA" id="ARBA00022777"/>
    </source>
</evidence>
<dbReference type="PANTHER" id="PTHR34299">
    <property type="entry name" value="DIACYLGLYCEROL KINASE"/>
    <property type="match status" value="1"/>
</dbReference>
<feature type="transmembrane region" description="Helical" evidence="19">
    <location>
        <begin position="29"/>
        <end position="48"/>
    </location>
</feature>
<feature type="binding site" evidence="17">
    <location>
        <position position="7"/>
    </location>
    <ligand>
        <name>ATP</name>
        <dbReference type="ChEBI" id="CHEBI:30616"/>
    </ligand>
</feature>
<dbReference type="Proteomes" id="UP000247612">
    <property type="component" value="Unassembled WGS sequence"/>
</dbReference>
<evidence type="ECO:0000256" key="5">
    <source>
        <dbReference type="ARBA" id="ARBA00022679"/>
    </source>
</evidence>
<reference evidence="21 22" key="1">
    <citation type="submission" date="2018-05" db="EMBL/GenBank/DDBJ databases">
        <title>Genomic Encyclopedia of Type Strains, Phase IV (KMG-IV): sequencing the most valuable type-strain genomes for metagenomic binning, comparative biology and taxonomic classification.</title>
        <authorList>
            <person name="Goeker M."/>
        </authorList>
    </citation>
    <scope>NUCLEOTIDE SEQUENCE [LARGE SCALE GENOMIC DNA]</scope>
    <source>
        <strain evidence="21 22">JC118</strain>
    </source>
</reference>
<dbReference type="GO" id="GO:0016301">
    <property type="term" value="F:kinase activity"/>
    <property type="evidence" value="ECO:0007669"/>
    <property type="project" value="UniProtKB-KW"/>
</dbReference>
<evidence type="ECO:0000256" key="19">
    <source>
        <dbReference type="SAM" id="Phobius"/>
    </source>
</evidence>
<reference evidence="20" key="2">
    <citation type="submission" date="2022-03" db="EMBL/GenBank/DDBJ databases">
        <title>First case of bacteraemia caused by Dielma fastidiosa in a patient hospitalised with diverticulitis.</title>
        <authorList>
            <person name="Forman-Ankjaer B."/>
            <person name="Hvid-Jensen F."/>
            <person name="Kobel C.M."/>
            <person name="Greve T."/>
        </authorList>
    </citation>
    <scope>NUCLEOTIDE SEQUENCE</scope>
    <source>
        <strain evidence="20">AUH_DF_2021</strain>
    </source>
</reference>
<feature type="binding site" evidence="18">
    <location>
        <position position="74"/>
    </location>
    <ligand>
        <name>a divalent metal cation</name>
        <dbReference type="ChEBI" id="CHEBI:60240"/>
    </ligand>
</feature>
<keyword evidence="8 21" id="KW-0418">Kinase</keyword>
<dbReference type="GO" id="GO:0005886">
    <property type="term" value="C:plasma membrane"/>
    <property type="evidence" value="ECO:0007669"/>
    <property type="project" value="UniProtKB-SubCell"/>
</dbReference>
<evidence type="ECO:0000313" key="21">
    <source>
        <dbReference type="EMBL" id="PXX76873.1"/>
    </source>
</evidence>
<feature type="binding site" evidence="17">
    <location>
        <position position="74"/>
    </location>
    <ligand>
        <name>ATP</name>
        <dbReference type="ChEBI" id="CHEBI:30616"/>
    </ligand>
</feature>
<keyword evidence="4" id="KW-0444">Lipid biosynthesis</keyword>
<comment type="similarity">
    <text evidence="2">Belongs to the bacterial diacylglycerol kinase family.</text>
</comment>
<evidence type="ECO:0000256" key="15">
    <source>
        <dbReference type="PIRSR" id="PIRSR600829-1"/>
    </source>
</evidence>
<dbReference type="EMBL" id="JALDAW010000011">
    <property type="protein sequence ID" value="MDY5168009.1"/>
    <property type="molecule type" value="Genomic_DNA"/>
</dbReference>
<organism evidence="21 22">
    <name type="scientific">Dielma fastidiosa</name>
    <dbReference type="NCBI Taxonomy" id="1034346"/>
    <lineage>
        <taxon>Bacteria</taxon>
        <taxon>Bacillati</taxon>
        <taxon>Bacillota</taxon>
        <taxon>Erysipelotrichia</taxon>
        <taxon>Erysipelotrichales</taxon>
        <taxon>Erysipelotrichaceae</taxon>
        <taxon>Dielma</taxon>
    </lineage>
</organism>
<keyword evidence="6 19" id="KW-0812">Transmembrane</keyword>
<dbReference type="Proteomes" id="UP001276902">
    <property type="component" value="Unassembled WGS sequence"/>
</dbReference>
<evidence type="ECO:0000256" key="18">
    <source>
        <dbReference type="PIRSR" id="PIRSR600829-4"/>
    </source>
</evidence>
<comment type="caution">
    <text evidence="21">The sequence shown here is derived from an EMBL/GenBank/DDBJ whole genome shotgun (WGS) entry which is preliminary data.</text>
</comment>
<name>A0A2V2F382_9FIRM</name>
<comment type="cofactor">
    <cofactor evidence="18">
        <name>Mg(2+)</name>
        <dbReference type="ChEBI" id="CHEBI:18420"/>
    </cofactor>
    <text evidence="18">Mn(2+), Zn(2+), Cd(2+) and Co(2+) support activity to lesser extents.</text>
</comment>
<feature type="binding site" evidence="16">
    <location>
        <position position="7"/>
    </location>
    <ligand>
        <name>substrate</name>
    </ligand>
</feature>
<feature type="active site" description="Proton acceptor" evidence="15">
    <location>
        <position position="67"/>
    </location>
</feature>
<evidence type="ECO:0000256" key="16">
    <source>
        <dbReference type="PIRSR" id="PIRSR600829-2"/>
    </source>
</evidence>
<evidence type="ECO:0000256" key="9">
    <source>
        <dbReference type="ARBA" id="ARBA00022840"/>
    </source>
</evidence>
<dbReference type="InterPro" id="IPR036945">
    <property type="entry name" value="DAGK_sf"/>
</dbReference>
<dbReference type="Pfam" id="PF01219">
    <property type="entry name" value="DAGK_prokar"/>
    <property type="match status" value="1"/>
</dbReference>
<evidence type="ECO:0000256" key="2">
    <source>
        <dbReference type="ARBA" id="ARBA00005967"/>
    </source>
</evidence>
<gene>
    <name evidence="21" type="ORF">DES51_11368</name>
    <name evidence="20" type="ORF">MQE39_07760</name>
</gene>
<evidence type="ECO:0000256" key="7">
    <source>
        <dbReference type="ARBA" id="ARBA00022741"/>
    </source>
</evidence>
<sequence>MISYLRRLINKFANAFSGIAYGLKHDRSIGFQCLIGAAVLLFGGLYGFTLSEWLFILLLICLVIAAEFFNSAIEKCVDLISPQYNELAKIIKDYGAAAVLVVSLAALLAGLLILKGALR</sequence>
<accession>A0A2V2F382</accession>